<feature type="transmembrane region" description="Helical" evidence="6">
    <location>
        <begin position="138"/>
        <end position="156"/>
    </location>
</feature>
<feature type="non-terminal residue" evidence="8">
    <location>
        <position position="1"/>
    </location>
</feature>
<reference evidence="8" key="1">
    <citation type="submission" date="2018-05" db="EMBL/GenBank/DDBJ databases">
        <title>Draft genome of Mucuna pruriens seed.</title>
        <authorList>
            <person name="Nnadi N.E."/>
            <person name="Vos R."/>
            <person name="Hasami M.H."/>
            <person name="Devisetty U.K."/>
            <person name="Aguiy J.C."/>
        </authorList>
    </citation>
    <scope>NUCLEOTIDE SEQUENCE [LARGE SCALE GENOMIC DNA]</scope>
    <source>
        <strain evidence="8">JCA_2017</strain>
    </source>
</reference>
<evidence type="ECO:0000256" key="3">
    <source>
        <dbReference type="ARBA" id="ARBA00022692"/>
    </source>
</evidence>
<comment type="caution">
    <text evidence="8">The sequence shown here is derived from an EMBL/GenBank/DDBJ whole genome shotgun (WGS) entry which is preliminary data.</text>
</comment>
<keyword evidence="5 6" id="KW-0472">Membrane</keyword>
<protein>
    <recommendedName>
        <fullName evidence="6">WAT1-related protein</fullName>
    </recommendedName>
</protein>
<dbReference type="InterPro" id="IPR000620">
    <property type="entry name" value="EamA_dom"/>
</dbReference>
<comment type="similarity">
    <text evidence="2 6">Belongs to the drug/metabolite transporter (DMT) superfamily. Plant drug/metabolite exporter (P-DME) (TC 2.A.7.4) family.</text>
</comment>
<dbReference type="AlphaFoldDB" id="A0A371EJA3"/>
<gene>
    <name evidence="8" type="ORF">CR513_55191</name>
</gene>
<comment type="subcellular location">
    <subcellularLocation>
        <location evidence="1 6">Membrane</location>
        <topology evidence="1 6">Multi-pass membrane protein</topology>
    </subcellularLocation>
</comment>
<accession>A0A371EJA3</accession>
<evidence type="ECO:0000256" key="5">
    <source>
        <dbReference type="ARBA" id="ARBA00023136"/>
    </source>
</evidence>
<dbReference type="SUPFAM" id="SSF103481">
    <property type="entry name" value="Multidrug resistance efflux transporter EmrE"/>
    <property type="match status" value="2"/>
</dbReference>
<dbReference type="STRING" id="157652.A0A371EJA3"/>
<evidence type="ECO:0000256" key="1">
    <source>
        <dbReference type="ARBA" id="ARBA00004141"/>
    </source>
</evidence>
<evidence type="ECO:0000313" key="9">
    <source>
        <dbReference type="Proteomes" id="UP000257109"/>
    </source>
</evidence>
<evidence type="ECO:0000259" key="7">
    <source>
        <dbReference type="Pfam" id="PF00892"/>
    </source>
</evidence>
<evidence type="ECO:0000256" key="6">
    <source>
        <dbReference type="RuleBase" id="RU363077"/>
    </source>
</evidence>
<feature type="transmembrane region" description="Helical" evidence="6">
    <location>
        <begin position="252"/>
        <end position="275"/>
    </location>
</feature>
<feature type="transmembrane region" description="Helical" evidence="6">
    <location>
        <begin position="74"/>
        <end position="93"/>
    </location>
</feature>
<evidence type="ECO:0000313" key="8">
    <source>
        <dbReference type="EMBL" id="RDX66084.1"/>
    </source>
</evidence>
<feature type="transmembrane region" description="Helical" evidence="6">
    <location>
        <begin position="282"/>
        <end position="302"/>
    </location>
</feature>
<dbReference type="GO" id="GO:0022857">
    <property type="term" value="F:transmembrane transporter activity"/>
    <property type="evidence" value="ECO:0007669"/>
    <property type="project" value="InterPro"/>
</dbReference>
<feature type="non-terminal residue" evidence="8">
    <location>
        <position position="407"/>
    </location>
</feature>
<proteinExistence type="inferred from homology"/>
<evidence type="ECO:0000256" key="2">
    <source>
        <dbReference type="ARBA" id="ARBA00007635"/>
    </source>
</evidence>
<keyword evidence="9" id="KW-1185">Reference proteome</keyword>
<dbReference type="Proteomes" id="UP000257109">
    <property type="component" value="Unassembled WGS sequence"/>
</dbReference>
<dbReference type="InterPro" id="IPR030184">
    <property type="entry name" value="WAT1-related"/>
</dbReference>
<feature type="transmembrane region" description="Helical" evidence="6">
    <location>
        <begin position="184"/>
        <end position="206"/>
    </location>
</feature>
<sequence>MARGWSFYRDFLPVVVIIGNECNDMGSLTLFKAATLQGMNNHVFVAYAYALATTVLLPITFFHRRSRVVPPLSFSIISKIVLLGVIGSSSQILGYAGVSYSSPTLASSIGNLVPAFTFILAVICRMEKLAAKSRSSQAKVIGSIISIAGAFVLTLYKGPSIIKAHTHLSLLLQQPLNFLKSEDASWAIAGILLTADYFLTSVWYILQVNILKVFPDELTLVFFYNVTATILSTAVGFFSVPNASAWKIGLNISLISIVCSGIFGKLMSNVVYAWALHLKGPVYVTSFKPLQIVIAVAMGIMFLDDTLYVGSVVGATVISFGLYAVLWGKATEEIEEDVGSLESPTIENAPLLQSLRTETSEKNSTYDNEGQSCGFIVPQDDPVMLIPVCLRMEPALFFPQRGTNLSS</sequence>
<keyword evidence="3 6" id="KW-0812">Transmembrane</keyword>
<keyword evidence="4 6" id="KW-1133">Transmembrane helix</keyword>
<feature type="transmembrane region" description="Helical" evidence="6">
    <location>
        <begin position="44"/>
        <end position="62"/>
    </location>
</feature>
<dbReference type="Pfam" id="PF00892">
    <property type="entry name" value="EamA"/>
    <property type="match status" value="1"/>
</dbReference>
<dbReference type="OrthoDB" id="1728340at2759"/>
<feature type="transmembrane region" description="Helical" evidence="6">
    <location>
        <begin position="105"/>
        <end position="126"/>
    </location>
</feature>
<dbReference type="InterPro" id="IPR037185">
    <property type="entry name" value="EmrE-like"/>
</dbReference>
<evidence type="ECO:0000256" key="4">
    <source>
        <dbReference type="ARBA" id="ARBA00022989"/>
    </source>
</evidence>
<name>A0A371EJA3_MUCPR</name>
<feature type="transmembrane region" description="Helical" evidence="6">
    <location>
        <begin position="218"/>
        <end position="240"/>
    </location>
</feature>
<organism evidence="8 9">
    <name type="scientific">Mucuna pruriens</name>
    <name type="common">Velvet bean</name>
    <name type="synonym">Dolichos pruriens</name>
    <dbReference type="NCBI Taxonomy" id="157652"/>
    <lineage>
        <taxon>Eukaryota</taxon>
        <taxon>Viridiplantae</taxon>
        <taxon>Streptophyta</taxon>
        <taxon>Embryophyta</taxon>
        <taxon>Tracheophyta</taxon>
        <taxon>Spermatophyta</taxon>
        <taxon>Magnoliopsida</taxon>
        <taxon>eudicotyledons</taxon>
        <taxon>Gunneridae</taxon>
        <taxon>Pentapetalae</taxon>
        <taxon>rosids</taxon>
        <taxon>fabids</taxon>
        <taxon>Fabales</taxon>
        <taxon>Fabaceae</taxon>
        <taxon>Papilionoideae</taxon>
        <taxon>50 kb inversion clade</taxon>
        <taxon>NPAAA clade</taxon>
        <taxon>indigoferoid/millettioid clade</taxon>
        <taxon>Phaseoleae</taxon>
        <taxon>Mucuna</taxon>
    </lineage>
</organism>
<dbReference type="PANTHER" id="PTHR31218">
    <property type="entry name" value="WAT1-RELATED PROTEIN"/>
    <property type="match status" value="1"/>
</dbReference>
<feature type="transmembrane region" description="Helical" evidence="6">
    <location>
        <begin position="308"/>
        <end position="326"/>
    </location>
</feature>
<dbReference type="EMBL" id="QJKJ01013596">
    <property type="protein sequence ID" value="RDX66084.1"/>
    <property type="molecule type" value="Genomic_DNA"/>
</dbReference>
<dbReference type="GO" id="GO:0016020">
    <property type="term" value="C:membrane"/>
    <property type="evidence" value="ECO:0007669"/>
    <property type="project" value="UniProtKB-SubCell"/>
</dbReference>
<feature type="domain" description="EamA" evidence="7">
    <location>
        <begin position="27"/>
        <end position="154"/>
    </location>
</feature>